<accession>A0ABT4CAK8</accession>
<evidence type="ECO:0000259" key="1">
    <source>
        <dbReference type="Pfam" id="PF13298"/>
    </source>
</evidence>
<dbReference type="PANTHER" id="PTHR39465">
    <property type="entry name" value="DNA LIGASE D, 3'-PHOSPHOESTERASE DOMAIN"/>
    <property type="match status" value="1"/>
</dbReference>
<feature type="domain" description="DNA ligase D 3'-phosphoesterase" evidence="1">
    <location>
        <begin position="10"/>
        <end position="100"/>
    </location>
</feature>
<name>A0ABT4CAK8_9ACTN</name>
<gene>
    <name evidence="2" type="ORF">NYO98_06915</name>
</gene>
<reference evidence="2" key="1">
    <citation type="submission" date="2022-08" db="EMBL/GenBank/DDBJ databases">
        <title>Genome sequencing of Nocardioides sp. STR2.</title>
        <authorList>
            <person name="So Y."/>
        </authorList>
    </citation>
    <scope>NUCLEOTIDE SEQUENCE</scope>
    <source>
        <strain evidence="2">STR2</strain>
    </source>
</reference>
<dbReference type="EMBL" id="JAPPUX010000002">
    <property type="protein sequence ID" value="MCY4726004.1"/>
    <property type="molecule type" value="Genomic_DNA"/>
</dbReference>
<evidence type="ECO:0000313" key="2">
    <source>
        <dbReference type="EMBL" id="MCY4726004.1"/>
    </source>
</evidence>
<evidence type="ECO:0000313" key="3">
    <source>
        <dbReference type="Proteomes" id="UP001074726"/>
    </source>
</evidence>
<dbReference type="RefSeq" id="WP_268110826.1">
    <property type="nucleotide sequence ID" value="NZ_JAPPUX010000002.1"/>
</dbReference>
<sequence>MPAPPRFVLHDHRQPSPHFDLRLEEDGVLRSWAVPKGLPADGRHDRLAIAVDDHDLDHVDYEDEHKSVADTGTWEEHSRDERRLVFTLHGRDRARRFALIHTGGSQRLLHLTKEQPSSTEVDNARYVNDS</sequence>
<protein>
    <recommendedName>
        <fullName evidence="1">DNA ligase D 3'-phosphoesterase domain-containing protein</fullName>
    </recommendedName>
</protein>
<comment type="caution">
    <text evidence="2">The sequence shown here is derived from an EMBL/GenBank/DDBJ whole genome shotgun (WGS) entry which is preliminary data.</text>
</comment>
<dbReference type="Proteomes" id="UP001074726">
    <property type="component" value="Unassembled WGS sequence"/>
</dbReference>
<dbReference type="PANTHER" id="PTHR39465:SF1">
    <property type="entry name" value="DNA LIGASE D 3'-PHOSPHOESTERASE DOMAIN-CONTAINING PROTEIN"/>
    <property type="match status" value="1"/>
</dbReference>
<dbReference type="InterPro" id="IPR014144">
    <property type="entry name" value="LigD_PE_domain"/>
</dbReference>
<proteinExistence type="predicted"/>
<dbReference type="Pfam" id="PF13298">
    <property type="entry name" value="LigD_N"/>
    <property type="match status" value="1"/>
</dbReference>
<organism evidence="2 3">
    <name type="scientific">Nocardioides pini</name>
    <dbReference type="NCBI Taxonomy" id="2975053"/>
    <lineage>
        <taxon>Bacteria</taxon>
        <taxon>Bacillati</taxon>
        <taxon>Actinomycetota</taxon>
        <taxon>Actinomycetes</taxon>
        <taxon>Propionibacteriales</taxon>
        <taxon>Nocardioidaceae</taxon>
        <taxon>Nocardioides</taxon>
    </lineage>
</organism>
<keyword evidence="3" id="KW-1185">Reference proteome</keyword>